<evidence type="ECO:0000313" key="1">
    <source>
        <dbReference type="EMBL" id="MEN0582326.1"/>
    </source>
</evidence>
<dbReference type="Proteomes" id="UP001411173">
    <property type="component" value="Unassembled WGS sequence"/>
</dbReference>
<keyword evidence="2" id="KW-1185">Reference proteome</keyword>
<comment type="caution">
    <text evidence="1">The sequence shown here is derived from an EMBL/GenBank/DDBJ whole genome shotgun (WGS) entry which is preliminary data.</text>
</comment>
<evidence type="ECO:0000313" key="2">
    <source>
        <dbReference type="Proteomes" id="UP001411173"/>
    </source>
</evidence>
<proteinExistence type="predicted"/>
<feature type="non-terminal residue" evidence="1">
    <location>
        <position position="63"/>
    </location>
</feature>
<name>A0ABU9VCD0_9ENTR</name>
<dbReference type="EMBL" id="JBCIVJ010000053">
    <property type="protein sequence ID" value="MEN0582326.1"/>
    <property type="molecule type" value="Genomic_DNA"/>
</dbReference>
<gene>
    <name evidence="1" type="ORF">AAIG39_25535</name>
</gene>
<accession>A0ABU9VCD0</accession>
<organism evidence="1 2">
    <name type="scientific">Phytobacter palmae</name>
    <dbReference type="NCBI Taxonomy" id="1855371"/>
    <lineage>
        <taxon>Bacteria</taxon>
        <taxon>Pseudomonadati</taxon>
        <taxon>Pseudomonadota</taxon>
        <taxon>Gammaproteobacteria</taxon>
        <taxon>Enterobacterales</taxon>
        <taxon>Enterobacteriaceae</taxon>
        <taxon>Phytobacter</taxon>
    </lineage>
</organism>
<reference evidence="1 2" key="1">
    <citation type="submission" date="2024-02" db="EMBL/GenBank/DDBJ databases">
        <title>Whole genome of MDR Enterobacteriaceae from southern Thailand.</title>
        <authorList>
            <person name="Surachat K."/>
        </authorList>
    </citation>
    <scope>NUCLEOTIDE SEQUENCE [LARGE SCALE GENOMIC DNA]</scope>
    <source>
        <strain evidence="1 2">PSU_29</strain>
    </source>
</reference>
<sequence>MIDLHSDLREIERYASRYDQYIPSPGARTQHRMQYDYLANPLVEEPIQAASPKWYDTPDQVRP</sequence>
<protein>
    <submittedName>
        <fullName evidence="1">ADP-ribosylglycohydrolase family protein</fullName>
    </submittedName>
</protein>